<proteinExistence type="predicted"/>
<gene>
    <name evidence="1" type="ORF">HMPREF0645_1943</name>
</gene>
<dbReference type="AlphaFoldDB" id="D1PYA8"/>
<evidence type="ECO:0000313" key="2">
    <source>
        <dbReference type="Proteomes" id="UP000003160"/>
    </source>
</evidence>
<organism evidence="1 2">
    <name type="scientific">Hallella bergensis DSM 17361</name>
    <dbReference type="NCBI Taxonomy" id="585502"/>
    <lineage>
        <taxon>Bacteria</taxon>
        <taxon>Pseudomonadati</taxon>
        <taxon>Bacteroidota</taxon>
        <taxon>Bacteroidia</taxon>
        <taxon>Bacteroidales</taxon>
        <taxon>Prevotellaceae</taxon>
        <taxon>Hallella</taxon>
    </lineage>
</organism>
<reference evidence="1 2" key="1">
    <citation type="submission" date="2009-10" db="EMBL/GenBank/DDBJ databases">
        <authorList>
            <person name="Qin X."/>
            <person name="Bachman B."/>
            <person name="Battles P."/>
            <person name="Bell A."/>
            <person name="Bess C."/>
            <person name="Bickham C."/>
            <person name="Chaboub L."/>
            <person name="Chen D."/>
            <person name="Coyle M."/>
            <person name="Deiros D.R."/>
            <person name="Dinh H."/>
            <person name="Forbes L."/>
            <person name="Fowler G."/>
            <person name="Francisco L."/>
            <person name="Fu Q."/>
            <person name="Gubbala S."/>
            <person name="Hale W."/>
            <person name="Han Y."/>
            <person name="Hemphill L."/>
            <person name="Highlander S.K."/>
            <person name="Hirani K."/>
            <person name="Hogues M."/>
            <person name="Jackson L."/>
            <person name="Jakkamsetti A."/>
            <person name="Javaid M."/>
            <person name="Jiang H."/>
            <person name="Korchina V."/>
            <person name="Kovar C."/>
            <person name="Lara F."/>
            <person name="Lee S."/>
            <person name="Mata R."/>
            <person name="Mathew T."/>
            <person name="Moen C."/>
            <person name="Morales K."/>
            <person name="Munidasa M."/>
            <person name="Nazareth L."/>
            <person name="Ngo R."/>
            <person name="Nguyen L."/>
            <person name="Okwuonu G."/>
            <person name="Ongeri F."/>
            <person name="Patil S."/>
            <person name="Petrosino J."/>
            <person name="Pham C."/>
            <person name="Pham P."/>
            <person name="Pu L.-L."/>
            <person name="Puazo M."/>
            <person name="Raj R."/>
            <person name="Reid J."/>
            <person name="Rouhana J."/>
            <person name="Saada N."/>
            <person name="Shang Y."/>
            <person name="Simmons D."/>
            <person name="Thornton R."/>
            <person name="Warren J."/>
            <person name="Weissenberger G."/>
            <person name="Zhang J."/>
            <person name="Zhang L."/>
            <person name="Zhou C."/>
            <person name="Zhu D."/>
            <person name="Muzny D."/>
            <person name="Worley K."/>
            <person name="Gibbs R."/>
        </authorList>
    </citation>
    <scope>NUCLEOTIDE SEQUENCE [LARGE SCALE GENOMIC DNA]</scope>
    <source>
        <strain evidence="1 2">DSM 17361</strain>
    </source>
</reference>
<dbReference type="Proteomes" id="UP000003160">
    <property type="component" value="Unassembled WGS sequence"/>
</dbReference>
<evidence type="ECO:0000313" key="1">
    <source>
        <dbReference type="EMBL" id="EFA43573.1"/>
    </source>
</evidence>
<name>D1PYA8_9BACT</name>
<keyword evidence="2" id="KW-1185">Reference proteome</keyword>
<protein>
    <submittedName>
        <fullName evidence="1">Uncharacterized protein</fullName>
    </submittedName>
</protein>
<dbReference type="HOGENOM" id="CLU_3274410_0_0_10"/>
<comment type="caution">
    <text evidence="1">The sequence shown here is derived from an EMBL/GenBank/DDBJ whole genome shotgun (WGS) entry which is preliminary data.</text>
</comment>
<accession>D1PYA8</accession>
<sequence>MIYVPIPKLYRTFVMILGELRKQDTPIIYILEVERYCPPIR</sequence>
<dbReference type="EMBL" id="ACKS01000077">
    <property type="protein sequence ID" value="EFA43573.1"/>
    <property type="molecule type" value="Genomic_DNA"/>
</dbReference>